<feature type="transmembrane region" description="Helical" evidence="10">
    <location>
        <begin position="94"/>
        <end position="113"/>
    </location>
</feature>
<feature type="transmembrane region" description="Helical" evidence="10">
    <location>
        <begin position="196"/>
        <end position="218"/>
    </location>
</feature>
<dbReference type="PANTHER" id="PTHR43298:SF2">
    <property type="entry name" value="FMN_FAD EXPORTER YEEO-RELATED"/>
    <property type="match status" value="1"/>
</dbReference>
<dbReference type="Proteomes" id="UP000186019">
    <property type="component" value="Unassembled WGS sequence"/>
</dbReference>
<keyword evidence="5 10" id="KW-0812">Transmembrane</keyword>
<feature type="transmembrane region" description="Helical" evidence="10">
    <location>
        <begin position="133"/>
        <end position="150"/>
    </location>
</feature>
<dbReference type="InterPro" id="IPR048279">
    <property type="entry name" value="MdtK-like"/>
</dbReference>
<dbReference type="PANTHER" id="PTHR43298">
    <property type="entry name" value="MULTIDRUG RESISTANCE PROTEIN NORM-RELATED"/>
    <property type="match status" value="1"/>
</dbReference>
<accession>A0A1N7FMF0</accession>
<dbReference type="Pfam" id="PF01554">
    <property type="entry name" value="MatE"/>
    <property type="match status" value="2"/>
</dbReference>
<dbReference type="CDD" id="cd13131">
    <property type="entry name" value="MATE_NorM_like"/>
    <property type="match status" value="1"/>
</dbReference>
<comment type="subcellular location">
    <subcellularLocation>
        <location evidence="1">Cell inner membrane</location>
        <topology evidence="1">Multi-pass membrane protein</topology>
    </subcellularLocation>
</comment>
<evidence type="ECO:0000256" key="7">
    <source>
        <dbReference type="ARBA" id="ARBA00023065"/>
    </source>
</evidence>
<evidence type="ECO:0000313" key="11">
    <source>
        <dbReference type="EMBL" id="SIS01473.1"/>
    </source>
</evidence>
<feature type="transmembrane region" description="Helical" evidence="10">
    <location>
        <begin position="162"/>
        <end position="184"/>
    </location>
</feature>
<keyword evidence="3" id="KW-0050">Antiport</keyword>
<dbReference type="GO" id="GO:0005886">
    <property type="term" value="C:plasma membrane"/>
    <property type="evidence" value="ECO:0007669"/>
    <property type="project" value="UniProtKB-SubCell"/>
</dbReference>
<sequence length="451" mass="47591">MTHTTTSYRRDARSLLALGLPLIGSHLAQMAIHLTDSVMLGWYGVEALAAQVLAHTFFFIFFIMGSGFAFAVMPMVATAVAEGDERQVRRVTRMGAWASLGFAALVLPFMLGSEAIFLKLDQNPQTSALAGEYLAIAGASIIPALMVMVLKSYLAALERTQVVLWLTLAGVALNALINYALIFGNLGMPEMGVRGAAIASLGVTSATLIALGVYVAWATPEHAIFVRVWRPDWEALREVFRLGWPIGITNLAETGLFAASSVMMGWLGTVALAAHGIALQLVSVAFMIHLGLSNAATVRAGQAYGRRDKGALRSGAVVAVGLSGAFALLTVLAFIGMPEVLMAGFLGPEDPDRAAVMAMGTGLLVAAALFQLADAGQVMALGLLRAVRDTRAPMVIAAVSYWGIGIPASYVLGFPMGLGGVGVWVGLVIGLAAASMLLGIRFWRWTGRWLV</sequence>
<feature type="transmembrane region" description="Helical" evidence="10">
    <location>
        <begin position="421"/>
        <end position="443"/>
    </location>
</feature>
<feature type="transmembrane region" description="Helical" evidence="10">
    <location>
        <begin position="52"/>
        <end position="73"/>
    </location>
</feature>
<name>A0A1N7FMF0_9RHOB</name>
<keyword evidence="2" id="KW-0813">Transport</keyword>
<gene>
    <name evidence="11" type="ORF">SAMN05421666_1174</name>
</gene>
<dbReference type="STRING" id="573024.SAMN05216208_0962"/>
<keyword evidence="4" id="KW-1003">Cell membrane</keyword>
<evidence type="ECO:0000313" key="12">
    <source>
        <dbReference type="Proteomes" id="UP000186019"/>
    </source>
</evidence>
<feature type="transmembrane region" description="Helical" evidence="10">
    <location>
        <begin position="12"/>
        <end position="32"/>
    </location>
</feature>
<dbReference type="InterPro" id="IPR002528">
    <property type="entry name" value="MATE_fam"/>
</dbReference>
<organism evidence="11 12">
    <name type="scientific">Roseovarius nanhaiticus</name>
    <dbReference type="NCBI Taxonomy" id="573024"/>
    <lineage>
        <taxon>Bacteria</taxon>
        <taxon>Pseudomonadati</taxon>
        <taxon>Pseudomonadota</taxon>
        <taxon>Alphaproteobacteria</taxon>
        <taxon>Rhodobacterales</taxon>
        <taxon>Roseobacteraceae</taxon>
        <taxon>Roseovarius</taxon>
    </lineage>
</organism>
<keyword evidence="7" id="KW-0406">Ion transport</keyword>
<evidence type="ECO:0000256" key="5">
    <source>
        <dbReference type="ARBA" id="ARBA00022692"/>
    </source>
</evidence>
<keyword evidence="6 10" id="KW-1133">Transmembrane helix</keyword>
<evidence type="ECO:0000256" key="4">
    <source>
        <dbReference type="ARBA" id="ARBA00022475"/>
    </source>
</evidence>
<evidence type="ECO:0000256" key="2">
    <source>
        <dbReference type="ARBA" id="ARBA00022448"/>
    </source>
</evidence>
<dbReference type="InterPro" id="IPR050222">
    <property type="entry name" value="MATE_MdtK"/>
</dbReference>
<dbReference type="GO" id="GO:0006811">
    <property type="term" value="P:monoatomic ion transport"/>
    <property type="evidence" value="ECO:0007669"/>
    <property type="project" value="UniProtKB-KW"/>
</dbReference>
<dbReference type="AlphaFoldDB" id="A0A1N7FMF0"/>
<protein>
    <recommendedName>
        <fullName evidence="9">Multidrug-efflux transporter</fullName>
    </recommendedName>
</protein>
<dbReference type="NCBIfam" id="TIGR00797">
    <property type="entry name" value="matE"/>
    <property type="match status" value="1"/>
</dbReference>
<dbReference type="RefSeq" id="WP_076531786.1">
    <property type="nucleotide sequence ID" value="NZ_CANNEL010000001.1"/>
</dbReference>
<evidence type="ECO:0000256" key="8">
    <source>
        <dbReference type="ARBA" id="ARBA00023136"/>
    </source>
</evidence>
<evidence type="ECO:0000256" key="3">
    <source>
        <dbReference type="ARBA" id="ARBA00022449"/>
    </source>
</evidence>
<dbReference type="PIRSF" id="PIRSF006603">
    <property type="entry name" value="DinF"/>
    <property type="match status" value="1"/>
</dbReference>
<evidence type="ECO:0000256" key="9">
    <source>
        <dbReference type="ARBA" id="ARBA00031636"/>
    </source>
</evidence>
<reference evidence="11 12" key="1">
    <citation type="submission" date="2017-01" db="EMBL/GenBank/DDBJ databases">
        <authorList>
            <person name="Mah S.A."/>
            <person name="Swanson W.J."/>
            <person name="Moy G.W."/>
            <person name="Vacquier V.D."/>
        </authorList>
    </citation>
    <scope>NUCLEOTIDE SEQUENCE [LARGE SCALE GENOMIC DNA]</scope>
    <source>
        <strain evidence="11 12">DSM 29590</strain>
    </source>
</reference>
<evidence type="ECO:0000256" key="1">
    <source>
        <dbReference type="ARBA" id="ARBA00004429"/>
    </source>
</evidence>
<feature type="transmembrane region" description="Helical" evidence="10">
    <location>
        <begin position="265"/>
        <end position="290"/>
    </location>
</feature>
<feature type="transmembrane region" description="Helical" evidence="10">
    <location>
        <begin position="311"/>
        <end position="335"/>
    </location>
</feature>
<feature type="transmembrane region" description="Helical" evidence="10">
    <location>
        <begin position="239"/>
        <end position="259"/>
    </location>
</feature>
<feature type="transmembrane region" description="Helical" evidence="10">
    <location>
        <begin position="355"/>
        <end position="373"/>
    </location>
</feature>
<evidence type="ECO:0000256" key="10">
    <source>
        <dbReference type="SAM" id="Phobius"/>
    </source>
</evidence>
<feature type="transmembrane region" description="Helical" evidence="10">
    <location>
        <begin position="394"/>
        <end position="415"/>
    </location>
</feature>
<keyword evidence="8 10" id="KW-0472">Membrane</keyword>
<proteinExistence type="predicted"/>
<keyword evidence="12" id="KW-1185">Reference proteome</keyword>
<dbReference type="GO" id="GO:0042910">
    <property type="term" value="F:xenobiotic transmembrane transporter activity"/>
    <property type="evidence" value="ECO:0007669"/>
    <property type="project" value="InterPro"/>
</dbReference>
<dbReference type="EMBL" id="FTNV01000001">
    <property type="protein sequence ID" value="SIS01473.1"/>
    <property type="molecule type" value="Genomic_DNA"/>
</dbReference>
<dbReference type="OrthoDB" id="9780160at2"/>
<evidence type="ECO:0000256" key="6">
    <source>
        <dbReference type="ARBA" id="ARBA00022989"/>
    </source>
</evidence>
<dbReference type="GO" id="GO:0015297">
    <property type="term" value="F:antiporter activity"/>
    <property type="evidence" value="ECO:0007669"/>
    <property type="project" value="UniProtKB-KW"/>
</dbReference>